<comment type="caution">
    <text evidence="1">The sequence shown here is derived from an EMBL/GenBank/DDBJ whole genome shotgun (WGS) entry which is preliminary data.</text>
</comment>
<protein>
    <submittedName>
        <fullName evidence="1">Uncharacterized protein</fullName>
    </submittedName>
</protein>
<gene>
    <name evidence="1" type="ORF">GKC33_03105</name>
</gene>
<dbReference type="AlphaFoldDB" id="A0A7X2MDW1"/>
<dbReference type="Proteomes" id="UP000467635">
    <property type="component" value="Unassembled WGS sequence"/>
</dbReference>
<accession>A0A7X2MDW1</accession>
<reference evidence="1 2" key="1">
    <citation type="submission" date="2019-11" db="EMBL/GenBank/DDBJ databases">
        <title>Draft Genome Sequence of Plant Growth-Promoting Rhizosphere-Associated Bacteria.</title>
        <authorList>
            <person name="Vasilyev I.Y."/>
            <person name="Radchenko V."/>
            <person name="Ilnitskaya E.V."/>
        </authorList>
    </citation>
    <scope>NUCLEOTIDE SEQUENCE [LARGE SCALE GENOMIC DNA]</scope>
    <source>
        <strain evidence="1 2">VRA_01-1sq_f</strain>
    </source>
</reference>
<proteinExistence type="predicted"/>
<organism evidence="1 2">
    <name type="scientific">Ligilactobacillus salivarius</name>
    <dbReference type="NCBI Taxonomy" id="1624"/>
    <lineage>
        <taxon>Bacteria</taxon>
        <taxon>Bacillati</taxon>
        <taxon>Bacillota</taxon>
        <taxon>Bacilli</taxon>
        <taxon>Lactobacillales</taxon>
        <taxon>Lactobacillaceae</taxon>
        <taxon>Ligilactobacillus</taxon>
    </lineage>
</organism>
<name>A0A7X2MDW1_9LACO</name>
<dbReference type="EMBL" id="WKKX01000077">
    <property type="protein sequence ID" value="MSE07738.1"/>
    <property type="molecule type" value="Genomic_DNA"/>
</dbReference>
<evidence type="ECO:0000313" key="2">
    <source>
        <dbReference type="Proteomes" id="UP000467635"/>
    </source>
</evidence>
<sequence length="64" mass="7284">MFKVIKAFTDANLNSVDETGKKHIYWEGDIYPYKQYAGAQTKLRLKELLDGGYIQEVKEAGENG</sequence>
<evidence type="ECO:0000313" key="1">
    <source>
        <dbReference type="EMBL" id="MSE07738.1"/>
    </source>
</evidence>